<evidence type="ECO:0000313" key="3">
    <source>
        <dbReference type="Proteomes" id="UP001497497"/>
    </source>
</evidence>
<dbReference type="GO" id="GO:0000776">
    <property type="term" value="C:kinetochore"/>
    <property type="evidence" value="ECO:0007669"/>
    <property type="project" value="TreeGrafter"/>
</dbReference>
<dbReference type="Pfam" id="PF14920">
    <property type="entry name" value="MTBP_C"/>
    <property type="match status" value="1"/>
</dbReference>
<sequence>MKRSERHKQKLKRIIDNVLSEKGVNQANKMYAACSRNLFNVSMVLLKTLTTSRNLTEEMKTVVYSQVTQIINLEVRRCGLSVIT</sequence>
<dbReference type="InterPro" id="IPR039061">
    <property type="entry name" value="MTBP"/>
</dbReference>
<reference evidence="2 3" key="1">
    <citation type="submission" date="2024-04" db="EMBL/GenBank/DDBJ databases">
        <authorList>
            <consortium name="Genoscope - CEA"/>
            <person name="William W."/>
        </authorList>
    </citation>
    <scope>NUCLEOTIDE SEQUENCE [LARGE SCALE GENOMIC DNA]</scope>
</reference>
<proteinExistence type="predicted"/>
<name>A0AAV2HIQ8_LYMST</name>
<dbReference type="GO" id="GO:0031396">
    <property type="term" value="P:regulation of protein ubiquitination"/>
    <property type="evidence" value="ECO:0007669"/>
    <property type="project" value="InterPro"/>
</dbReference>
<evidence type="ECO:0000313" key="2">
    <source>
        <dbReference type="EMBL" id="CAL1532360.1"/>
    </source>
</evidence>
<evidence type="ECO:0000259" key="1">
    <source>
        <dbReference type="Pfam" id="PF14920"/>
    </source>
</evidence>
<dbReference type="AlphaFoldDB" id="A0AAV2HIQ8"/>
<dbReference type="GO" id="GO:0007089">
    <property type="term" value="P:traversing start control point of mitotic cell cycle"/>
    <property type="evidence" value="ECO:0007669"/>
    <property type="project" value="TreeGrafter"/>
</dbReference>
<dbReference type="GO" id="GO:0034501">
    <property type="term" value="P:protein localization to kinetochore"/>
    <property type="evidence" value="ECO:0007669"/>
    <property type="project" value="TreeGrafter"/>
</dbReference>
<keyword evidence="3" id="KW-1185">Reference proteome</keyword>
<protein>
    <recommendedName>
        <fullName evidence="1">MDN2-binding protein C-terminal domain-containing protein</fullName>
    </recommendedName>
</protein>
<dbReference type="EMBL" id="CAXITT010000114">
    <property type="protein sequence ID" value="CAL1532360.1"/>
    <property type="molecule type" value="Genomic_DNA"/>
</dbReference>
<organism evidence="2 3">
    <name type="scientific">Lymnaea stagnalis</name>
    <name type="common">Great pond snail</name>
    <name type="synonym">Helix stagnalis</name>
    <dbReference type="NCBI Taxonomy" id="6523"/>
    <lineage>
        <taxon>Eukaryota</taxon>
        <taxon>Metazoa</taxon>
        <taxon>Spiralia</taxon>
        <taxon>Lophotrochozoa</taxon>
        <taxon>Mollusca</taxon>
        <taxon>Gastropoda</taxon>
        <taxon>Heterobranchia</taxon>
        <taxon>Euthyneura</taxon>
        <taxon>Panpulmonata</taxon>
        <taxon>Hygrophila</taxon>
        <taxon>Lymnaeoidea</taxon>
        <taxon>Lymnaeidae</taxon>
        <taxon>Lymnaea</taxon>
    </lineage>
</organism>
<dbReference type="Proteomes" id="UP001497497">
    <property type="component" value="Unassembled WGS sequence"/>
</dbReference>
<dbReference type="InterPro" id="IPR029418">
    <property type="entry name" value="MTBP_C"/>
</dbReference>
<gene>
    <name evidence="2" type="ORF">GSLYS_00006439001</name>
</gene>
<dbReference type="PANTHER" id="PTHR14382:SF1">
    <property type="entry name" value="MDM2-BINDING PROTEIN"/>
    <property type="match status" value="1"/>
</dbReference>
<dbReference type="PANTHER" id="PTHR14382">
    <property type="entry name" value="MDM2-BINDING PROTEIN"/>
    <property type="match status" value="1"/>
</dbReference>
<accession>A0AAV2HIQ8</accession>
<comment type="caution">
    <text evidence="2">The sequence shown here is derived from an EMBL/GenBank/DDBJ whole genome shotgun (WGS) entry which is preliminary data.</text>
</comment>
<feature type="domain" description="MDN2-binding protein C-terminal" evidence="1">
    <location>
        <begin position="3"/>
        <end position="71"/>
    </location>
</feature>